<evidence type="ECO:0000313" key="3">
    <source>
        <dbReference type="Proteomes" id="UP000887569"/>
    </source>
</evidence>
<name>A0A915CAS1_PARUN</name>
<organism evidence="3 5">
    <name type="scientific">Parascaris univalens</name>
    <name type="common">Nematode worm</name>
    <dbReference type="NCBI Taxonomy" id="6257"/>
    <lineage>
        <taxon>Eukaryota</taxon>
        <taxon>Metazoa</taxon>
        <taxon>Ecdysozoa</taxon>
        <taxon>Nematoda</taxon>
        <taxon>Chromadorea</taxon>
        <taxon>Rhabditida</taxon>
        <taxon>Spirurina</taxon>
        <taxon>Ascaridomorpha</taxon>
        <taxon>Ascaridoidea</taxon>
        <taxon>Ascarididae</taxon>
        <taxon>Parascaris</taxon>
    </lineage>
</organism>
<dbReference type="WBParaSite" id="PgR106_g016_t03">
    <property type="protein sequence ID" value="PgR106_g016_t03"/>
    <property type="gene ID" value="PgR106_g016"/>
</dbReference>
<reference evidence="4 5" key="1">
    <citation type="submission" date="2022-11" db="UniProtKB">
        <authorList>
            <consortium name="WormBaseParasite"/>
        </authorList>
    </citation>
    <scope>IDENTIFICATION</scope>
</reference>
<comment type="similarity">
    <text evidence="1">Belongs to the AHA1 family.</text>
</comment>
<evidence type="ECO:0000313" key="5">
    <source>
        <dbReference type="WBParaSite" id="PgR106_g016_t05"/>
    </source>
</evidence>
<protein>
    <submittedName>
        <fullName evidence="4 5">Activator of Hsp90 ATPase AHSA1-like N-terminal domain-containing protein</fullName>
    </submittedName>
</protein>
<keyword evidence="3" id="KW-1185">Reference proteome</keyword>
<dbReference type="Proteomes" id="UP000887569">
    <property type="component" value="Unplaced"/>
</dbReference>
<dbReference type="Pfam" id="PF09229">
    <property type="entry name" value="Aha1_N"/>
    <property type="match status" value="1"/>
</dbReference>
<evidence type="ECO:0000256" key="1">
    <source>
        <dbReference type="ARBA" id="ARBA00006817"/>
    </source>
</evidence>
<dbReference type="PANTHER" id="PTHR13009:SF22">
    <property type="entry name" value="LD43819P"/>
    <property type="match status" value="1"/>
</dbReference>
<dbReference type="Gene3D" id="3.15.10.20">
    <property type="entry name" value="Activator of Hsp90 ATPase Aha1, N-terminal domain"/>
    <property type="match status" value="1"/>
</dbReference>
<dbReference type="PANTHER" id="PTHR13009">
    <property type="entry name" value="HEAT SHOCK PROTEIN 90 HSP90 CO-CHAPERONE AHA-1"/>
    <property type="match status" value="1"/>
</dbReference>
<dbReference type="SUPFAM" id="SSF103111">
    <property type="entry name" value="Activator of Hsp90 ATPase, Aha1"/>
    <property type="match status" value="1"/>
</dbReference>
<dbReference type="GO" id="GO:0005829">
    <property type="term" value="C:cytosol"/>
    <property type="evidence" value="ECO:0007669"/>
    <property type="project" value="TreeGrafter"/>
</dbReference>
<dbReference type="InterPro" id="IPR036338">
    <property type="entry name" value="Aha1"/>
</dbReference>
<evidence type="ECO:0000259" key="2">
    <source>
        <dbReference type="SMART" id="SM01000"/>
    </source>
</evidence>
<proteinExistence type="inferred from homology"/>
<dbReference type="GO" id="GO:0051087">
    <property type="term" value="F:protein-folding chaperone binding"/>
    <property type="evidence" value="ECO:0007669"/>
    <property type="project" value="InterPro"/>
</dbReference>
<dbReference type="GO" id="GO:0001671">
    <property type="term" value="F:ATPase activator activity"/>
    <property type="evidence" value="ECO:0007669"/>
    <property type="project" value="InterPro"/>
</dbReference>
<dbReference type="GO" id="GO:0006457">
    <property type="term" value="P:protein folding"/>
    <property type="evidence" value="ECO:0007669"/>
    <property type="project" value="TreeGrafter"/>
</dbReference>
<dbReference type="AlphaFoldDB" id="A0A915CAS1"/>
<dbReference type="WBParaSite" id="PgR106_g016_t05">
    <property type="protein sequence ID" value="PgR106_g016_t05"/>
    <property type="gene ID" value="PgR106_g016"/>
</dbReference>
<feature type="domain" description="Activator of Hsp90 ATPase AHSA1-like N-terminal" evidence="2">
    <location>
        <begin position="38"/>
        <end position="168"/>
    </location>
</feature>
<evidence type="ECO:0000313" key="4">
    <source>
        <dbReference type="WBParaSite" id="PgR106_g016_t03"/>
    </source>
</evidence>
<accession>A0A915CAS1</accession>
<dbReference type="SMART" id="SM01000">
    <property type="entry name" value="Aha1_N"/>
    <property type="match status" value="1"/>
</dbReference>
<dbReference type="InterPro" id="IPR015310">
    <property type="entry name" value="AHSA1-like_N"/>
</dbReference>
<sequence>MRIFEVVAEMSKSGEGDPQQIVEKRPDTVNVEFPPRLQRDATPWSKERLRELLEGGTVEKGPIVVKFTNFKKIDGEATAESRGSGAIVFPFKWNIELKFTVKVAGSDVEYEGYIEIPNLSDENEADNVDVTLSLETMGPYDAEIRHLFNNEVTAFIRKQMAVYIRVHS</sequence>